<gene>
    <name evidence="2" type="ORF">DSM107003_50140</name>
</gene>
<dbReference type="Proteomes" id="UP000276103">
    <property type="component" value="Unassembled WGS sequence"/>
</dbReference>
<accession>A0A433UFE3</accession>
<reference evidence="2 3" key="1">
    <citation type="journal article" date="2019" name="Genome Biol. Evol.">
        <title>Day and night: Metabolic profiles and evolutionary relationships of six axenic non-marine cyanobacteria.</title>
        <authorList>
            <person name="Will S.E."/>
            <person name="Henke P."/>
            <person name="Boedeker C."/>
            <person name="Huang S."/>
            <person name="Brinkmann H."/>
            <person name="Rohde M."/>
            <person name="Jarek M."/>
            <person name="Friedl T."/>
            <person name="Seufert S."/>
            <person name="Schumacher M."/>
            <person name="Overmann J."/>
            <person name="Neumann-Schaal M."/>
            <person name="Petersen J."/>
        </authorList>
    </citation>
    <scope>NUCLEOTIDE SEQUENCE [LARGE SCALE GENOMIC DNA]</scope>
    <source>
        <strain evidence="2 3">SAG 1403-4b</strain>
    </source>
</reference>
<comment type="caution">
    <text evidence="2">The sequence shown here is derived from an EMBL/GenBank/DDBJ whole genome shotgun (WGS) entry which is preliminary data.</text>
</comment>
<keyword evidence="3" id="KW-1185">Reference proteome</keyword>
<feature type="compositionally biased region" description="Basic and acidic residues" evidence="1">
    <location>
        <begin position="83"/>
        <end position="95"/>
    </location>
</feature>
<protein>
    <submittedName>
        <fullName evidence="2">Uncharacterized protein</fullName>
    </submittedName>
</protein>
<evidence type="ECO:0000313" key="3">
    <source>
        <dbReference type="Proteomes" id="UP000276103"/>
    </source>
</evidence>
<dbReference type="OrthoDB" id="9901130at2"/>
<evidence type="ECO:0000313" key="2">
    <source>
        <dbReference type="EMBL" id="RUS92531.1"/>
    </source>
</evidence>
<organism evidence="2 3">
    <name type="scientific">Trichormus variabilis SAG 1403-4b</name>
    <dbReference type="NCBI Taxonomy" id="447716"/>
    <lineage>
        <taxon>Bacteria</taxon>
        <taxon>Bacillati</taxon>
        <taxon>Cyanobacteriota</taxon>
        <taxon>Cyanophyceae</taxon>
        <taxon>Nostocales</taxon>
        <taxon>Nostocaceae</taxon>
        <taxon>Trichormus</taxon>
    </lineage>
</organism>
<dbReference type="AlphaFoldDB" id="A0A433UFE3"/>
<evidence type="ECO:0000256" key="1">
    <source>
        <dbReference type="SAM" id="MobiDB-lite"/>
    </source>
</evidence>
<sequence>MLTGQLTLPIPVIIPAIPQMEQPNEEEAKEQVKAIFMVVPKDVYEAVQEVGLKTGKTDEEIASTALAVYVSGLQAVLKDIGEEHEYRGSGRKEEEFTGTNPHPEEG</sequence>
<proteinExistence type="predicted"/>
<dbReference type="EMBL" id="RSCM01000027">
    <property type="protein sequence ID" value="RUS92531.1"/>
    <property type="molecule type" value="Genomic_DNA"/>
</dbReference>
<name>A0A433UFE3_ANAVA</name>
<feature type="region of interest" description="Disordered" evidence="1">
    <location>
        <begin position="83"/>
        <end position="106"/>
    </location>
</feature>